<dbReference type="SMART" id="SM00516">
    <property type="entry name" value="SEC14"/>
    <property type="match status" value="1"/>
</dbReference>
<reference evidence="7 8" key="1">
    <citation type="journal article" date="2011" name="Science">
        <title>The Selaginella genome identifies genetic changes associated with the evolution of vascular plants.</title>
        <authorList>
            <person name="Banks J.A."/>
            <person name="Nishiyama T."/>
            <person name="Hasebe M."/>
            <person name="Bowman J.L."/>
            <person name="Gribskov M."/>
            <person name="dePamphilis C."/>
            <person name="Albert V.A."/>
            <person name="Aono N."/>
            <person name="Aoyama T."/>
            <person name="Ambrose B.A."/>
            <person name="Ashton N.W."/>
            <person name="Axtell M.J."/>
            <person name="Barker E."/>
            <person name="Barker M.S."/>
            <person name="Bennetzen J.L."/>
            <person name="Bonawitz N.D."/>
            <person name="Chapple C."/>
            <person name="Cheng C."/>
            <person name="Correa L.G."/>
            <person name="Dacre M."/>
            <person name="DeBarry J."/>
            <person name="Dreyer I."/>
            <person name="Elias M."/>
            <person name="Engstrom E.M."/>
            <person name="Estelle M."/>
            <person name="Feng L."/>
            <person name="Finet C."/>
            <person name="Floyd S.K."/>
            <person name="Frommer W.B."/>
            <person name="Fujita T."/>
            <person name="Gramzow L."/>
            <person name="Gutensohn M."/>
            <person name="Harholt J."/>
            <person name="Hattori M."/>
            <person name="Heyl A."/>
            <person name="Hirai T."/>
            <person name="Hiwatashi Y."/>
            <person name="Ishikawa M."/>
            <person name="Iwata M."/>
            <person name="Karol K.G."/>
            <person name="Koehler B."/>
            <person name="Kolukisaoglu U."/>
            <person name="Kubo M."/>
            <person name="Kurata T."/>
            <person name="Lalonde S."/>
            <person name="Li K."/>
            <person name="Li Y."/>
            <person name="Litt A."/>
            <person name="Lyons E."/>
            <person name="Manning G."/>
            <person name="Maruyama T."/>
            <person name="Michael T.P."/>
            <person name="Mikami K."/>
            <person name="Miyazaki S."/>
            <person name="Morinaga S."/>
            <person name="Murata T."/>
            <person name="Mueller-Roeber B."/>
            <person name="Nelson D.R."/>
            <person name="Obara M."/>
            <person name="Oguri Y."/>
            <person name="Olmstead R.G."/>
            <person name="Onodera N."/>
            <person name="Petersen B.L."/>
            <person name="Pils B."/>
            <person name="Prigge M."/>
            <person name="Rensing S.A."/>
            <person name="Riano-Pachon D.M."/>
            <person name="Roberts A.W."/>
            <person name="Sato Y."/>
            <person name="Scheller H.V."/>
            <person name="Schulz B."/>
            <person name="Schulz C."/>
            <person name="Shakirov E.V."/>
            <person name="Shibagaki N."/>
            <person name="Shinohara N."/>
            <person name="Shippen D.E."/>
            <person name="Soerensen I."/>
            <person name="Sotooka R."/>
            <person name="Sugimoto N."/>
            <person name="Sugita M."/>
            <person name="Sumikawa N."/>
            <person name="Tanurdzic M."/>
            <person name="Theissen G."/>
            <person name="Ulvskov P."/>
            <person name="Wakazuki S."/>
            <person name="Weng J.K."/>
            <person name="Willats W.W."/>
            <person name="Wipf D."/>
            <person name="Wolf P.G."/>
            <person name="Yang L."/>
            <person name="Zimmer A.D."/>
            <person name="Zhu Q."/>
            <person name="Mitros T."/>
            <person name="Hellsten U."/>
            <person name="Loque D."/>
            <person name="Otillar R."/>
            <person name="Salamov A."/>
            <person name="Schmutz J."/>
            <person name="Shapiro H."/>
            <person name="Lindquist E."/>
            <person name="Lucas S."/>
            <person name="Rokhsar D."/>
            <person name="Grigoriev I.V."/>
        </authorList>
    </citation>
    <scope>NUCLEOTIDE SEQUENCE [LARGE SCALE GENOMIC DNA]</scope>
</reference>
<accession>D8RV67</accession>
<dbReference type="Gramene" id="EFJ23906">
    <property type="protein sequence ID" value="EFJ23906"/>
    <property type="gene ID" value="SELMODRAFT_11806"/>
</dbReference>
<protein>
    <recommendedName>
        <fullName evidence="6">CRAL-TRIO domain-containing protein</fullName>
    </recommendedName>
</protein>
<evidence type="ECO:0000256" key="5">
    <source>
        <dbReference type="ARBA" id="ARBA00038020"/>
    </source>
</evidence>
<gene>
    <name evidence="7" type="ORF">SELMODRAFT_11806</name>
</gene>
<dbReference type="SUPFAM" id="SSF46938">
    <property type="entry name" value="CRAL/TRIO N-terminal domain"/>
    <property type="match status" value="1"/>
</dbReference>
<feature type="domain" description="CRAL-TRIO" evidence="6">
    <location>
        <begin position="96"/>
        <end position="270"/>
    </location>
</feature>
<evidence type="ECO:0000313" key="8">
    <source>
        <dbReference type="Proteomes" id="UP000001514"/>
    </source>
</evidence>
<keyword evidence="8" id="KW-1185">Reference proteome</keyword>
<dbReference type="GO" id="GO:0015031">
    <property type="term" value="P:protein transport"/>
    <property type="evidence" value="ECO:0007669"/>
    <property type="project" value="UniProtKB-KW"/>
</dbReference>
<dbReference type="GO" id="GO:0005886">
    <property type="term" value="C:plasma membrane"/>
    <property type="evidence" value="ECO:0007669"/>
    <property type="project" value="UniProtKB-SubCell"/>
</dbReference>
<dbReference type="Gene3D" id="1.10.8.20">
    <property type="entry name" value="N-terminal domain of phosphatidylinositol transfer protein sec14p"/>
    <property type="match status" value="1"/>
</dbReference>
<name>D8RV67_SELML</name>
<dbReference type="FunFam" id="3.40.525.10:FF:000011">
    <property type="entry name" value="SEC14 cytosolic factor"/>
    <property type="match status" value="1"/>
</dbReference>
<dbReference type="InterPro" id="IPR036273">
    <property type="entry name" value="CRAL/TRIO_N_dom_sf"/>
</dbReference>
<evidence type="ECO:0000259" key="6">
    <source>
        <dbReference type="PROSITE" id="PS50191"/>
    </source>
</evidence>
<evidence type="ECO:0000313" key="7">
    <source>
        <dbReference type="EMBL" id="EFJ23906.1"/>
    </source>
</evidence>
<dbReference type="AlphaFoldDB" id="D8RV67"/>
<comment type="subcellular location">
    <subcellularLocation>
        <location evidence="1">Cell membrane</location>
        <topology evidence="1">Peripheral membrane protein</topology>
    </subcellularLocation>
    <subcellularLocation>
        <location evidence="2">Golgi apparatus membrane</location>
        <topology evidence="2">Peripheral membrane protein</topology>
    </subcellularLocation>
</comment>
<dbReference type="GO" id="GO:0006892">
    <property type="term" value="P:post-Golgi vesicle-mediated transport"/>
    <property type="evidence" value="ECO:0000318"/>
    <property type="project" value="GO_Central"/>
</dbReference>
<dbReference type="InterPro" id="IPR036865">
    <property type="entry name" value="CRAL-TRIO_dom_sf"/>
</dbReference>
<dbReference type="HOGENOM" id="CLU_014001_0_3_1"/>
<dbReference type="OMA" id="VGAGCCW"/>
<feature type="non-terminal residue" evidence="7">
    <location>
        <position position="290"/>
    </location>
</feature>
<dbReference type="InterPro" id="IPR001251">
    <property type="entry name" value="CRAL-TRIO_dom"/>
</dbReference>
<keyword evidence="3" id="KW-0653">Protein transport</keyword>
<dbReference type="CDD" id="cd00170">
    <property type="entry name" value="SEC14"/>
    <property type="match status" value="1"/>
</dbReference>
<dbReference type="GO" id="GO:0000139">
    <property type="term" value="C:Golgi membrane"/>
    <property type="evidence" value="ECO:0007669"/>
    <property type="project" value="UniProtKB-SubCell"/>
</dbReference>
<keyword evidence="3" id="KW-0813">Transport</keyword>
<dbReference type="PROSITE" id="PS50191">
    <property type="entry name" value="CRAL_TRIO"/>
    <property type="match status" value="1"/>
</dbReference>
<organism evidence="8">
    <name type="scientific">Selaginella moellendorffii</name>
    <name type="common">Spikemoss</name>
    <dbReference type="NCBI Taxonomy" id="88036"/>
    <lineage>
        <taxon>Eukaryota</taxon>
        <taxon>Viridiplantae</taxon>
        <taxon>Streptophyta</taxon>
        <taxon>Embryophyta</taxon>
        <taxon>Tracheophyta</taxon>
        <taxon>Lycopodiopsida</taxon>
        <taxon>Selaginellales</taxon>
        <taxon>Selaginellaceae</taxon>
        <taxon>Selaginella</taxon>
    </lineage>
</organism>
<dbReference type="OrthoDB" id="1434354at2759"/>
<dbReference type="InterPro" id="IPR011074">
    <property type="entry name" value="CRAL/TRIO_N_dom"/>
</dbReference>
<sequence>LKQALKRRSKIFDRRQSIPIQDIRDVEEQVIVQTFRTTLVSENLLPESHDDYHELRRFLRARGLDIDKAKLMWSNMLQWRAENGVDTIGEDFEFGEIEEVKKYYPQGHHGVDKEGRPIYIERLGKVEPNKLMQVTTLDRYLKYHVQEFEKLLRIKFPACSLAVKRHIDSGTTILDVSGVGLKNFSKTARDLIIRIQKVDGDNYPETLHKLFIINAGAGFRLLWNTVKGFLDPKTTSKITVLGYKYQPNLLEVVDASQLPEFIGGTCTCPGEGGCMRSDKGPWKDPELLKV</sequence>
<evidence type="ECO:0000256" key="3">
    <source>
        <dbReference type="ARBA" id="ARBA00022927"/>
    </source>
</evidence>
<dbReference type="Proteomes" id="UP000001514">
    <property type="component" value="Unassembled WGS sequence"/>
</dbReference>
<comment type="similarity">
    <text evidence="5">Belongs to the SFH family.</text>
</comment>
<dbReference type="PANTHER" id="PTHR45657">
    <property type="entry name" value="CRAL-TRIO DOMAIN-CONTAINING PROTEIN YKL091C-RELATED"/>
    <property type="match status" value="1"/>
</dbReference>
<evidence type="ECO:0000256" key="2">
    <source>
        <dbReference type="ARBA" id="ARBA00004395"/>
    </source>
</evidence>
<dbReference type="PANTHER" id="PTHR45657:SF1">
    <property type="entry name" value="CRAL-TRIO DOMAIN-CONTAINING PROTEIN YKL091C-RELATED"/>
    <property type="match status" value="1"/>
</dbReference>
<dbReference type="EMBL" id="GL377591">
    <property type="protein sequence ID" value="EFJ23906.1"/>
    <property type="molecule type" value="Genomic_DNA"/>
</dbReference>
<dbReference type="SMART" id="SM01100">
    <property type="entry name" value="CRAL_TRIO_N"/>
    <property type="match status" value="1"/>
</dbReference>
<dbReference type="eggNOG" id="KOG1471">
    <property type="taxonomic scope" value="Eukaryota"/>
</dbReference>
<evidence type="ECO:0000256" key="4">
    <source>
        <dbReference type="ARBA" id="ARBA00023034"/>
    </source>
</evidence>
<dbReference type="InterPro" id="IPR051026">
    <property type="entry name" value="PI/PC_transfer"/>
</dbReference>
<evidence type="ECO:0000256" key="1">
    <source>
        <dbReference type="ARBA" id="ARBA00004202"/>
    </source>
</evidence>
<dbReference type="GO" id="GO:0008526">
    <property type="term" value="F:phosphatidylinositol transfer activity"/>
    <property type="evidence" value="ECO:0000318"/>
    <property type="project" value="GO_Central"/>
</dbReference>
<dbReference type="SUPFAM" id="SSF52087">
    <property type="entry name" value="CRAL/TRIO domain"/>
    <property type="match status" value="1"/>
</dbReference>
<feature type="non-terminal residue" evidence="7">
    <location>
        <position position="1"/>
    </location>
</feature>
<dbReference type="InParanoid" id="D8RV67"/>
<proteinExistence type="inferred from homology"/>
<dbReference type="Pfam" id="PF00650">
    <property type="entry name" value="CRAL_TRIO"/>
    <property type="match status" value="1"/>
</dbReference>
<keyword evidence="4" id="KW-0333">Golgi apparatus</keyword>
<dbReference type="KEGG" id="smo:SELMODRAFT_11806"/>
<dbReference type="Gene3D" id="3.40.525.10">
    <property type="entry name" value="CRAL-TRIO lipid binding domain"/>
    <property type="match status" value="1"/>
</dbReference>